<evidence type="ECO:0000259" key="1">
    <source>
        <dbReference type="Pfam" id="PF13643"/>
    </source>
</evidence>
<reference evidence="3" key="1">
    <citation type="submission" date="2017-09" db="EMBL/GenBank/DDBJ databases">
        <title>Depth-based differentiation of microbial function through sediment-hosted aquifers and enrichment of novel symbionts in the deep terrestrial subsurface.</title>
        <authorList>
            <person name="Probst A.J."/>
            <person name="Ladd B."/>
            <person name="Jarett J.K."/>
            <person name="Geller-Mcgrath D.E."/>
            <person name="Sieber C.M.K."/>
            <person name="Emerson J.B."/>
            <person name="Anantharaman K."/>
            <person name="Thomas B.C."/>
            <person name="Malmstrom R."/>
            <person name="Stieglmeier M."/>
            <person name="Klingl A."/>
            <person name="Woyke T."/>
            <person name="Ryan C.M."/>
            <person name="Banfield J.F."/>
        </authorList>
    </citation>
    <scope>NUCLEOTIDE SEQUENCE [LARGE SCALE GENOMIC DNA]</scope>
</reference>
<evidence type="ECO:0000313" key="2">
    <source>
        <dbReference type="EMBL" id="PIT94696.1"/>
    </source>
</evidence>
<organism evidence="2 3">
    <name type="scientific">Candidatus Falkowbacteria bacterium CG10_big_fil_rev_8_21_14_0_10_39_9</name>
    <dbReference type="NCBI Taxonomy" id="1974566"/>
    <lineage>
        <taxon>Bacteria</taxon>
        <taxon>Candidatus Falkowiibacteriota</taxon>
    </lineage>
</organism>
<protein>
    <recommendedName>
        <fullName evidence="1">DUF4145 domain-containing protein</fullName>
    </recommendedName>
</protein>
<feature type="domain" description="DUF4145" evidence="1">
    <location>
        <begin position="116"/>
        <end position="201"/>
    </location>
</feature>
<evidence type="ECO:0000313" key="3">
    <source>
        <dbReference type="Proteomes" id="UP000228900"/>
    </source>
</evidence>
<dbReference type="Pfam" id="PF13643">
    <property type="entry name" value="DUF4145"/>
    <property type="match status" value="1"/>
</dbReference>
<dbReference type="InterPro" id="IPR025285">
    <property type="entry name" value="DUF4145"/>
</dbReference>
<dbReference type="AlphaFoldDB" id="A0A2M6WPN1"/>
<sequence length="220" mass="25073">MWEIEYDKNKDKEHRLACIKCDGETYHKVLMSVHIHESENEIDVWRDYEIVCCQGCKEVSFRSNSLCSEDINYDPETGEQSLDENVELYPNRIAGRKQVKDMYLLPDEVLKIYKETHGALCARLNILAGIGIRALVESVCREKEAQGGNLENKIDDLVTKGVLTHDSAETLHSTRLLGNKSAHEIIAANDDELDIAMDIVENLIKTVYVIPQKAKRLNKK</sequence>
<gene>
    <name evidence="2" type="ORF">COT98_02465</name>
</gene>
<dbReference type="Proteomes" id="UP000228900">
    <property type="component" value="Unassembled WGS sequence"/>
</dbReference>
<name>A0A2M6WPN1_9BACT</name>
<proteinExistence type="predicted"/>
<comment type="caution">
    <text evidence="2">The sequence shown here is derived from an EMBL/GenBank/DDBJ whole genome shotgun (WGS) entry which is preliminary data.</text>
</comment>
<dbReference type="EMBL" id="PFAQ01000039">
    <property type="protein sequence ID" value="PIT94696.1"/>
    <property type="molecule type" value="Genomic_DNA"/>
</dbReference>
<accession>A0A2M6WPN1</accession>